<feature type="signal peptide" evidence="1">
    <location>
        <begin position="1"/>
        <end position="20"/>
    </location>
</feature>
<dbReference type="AlphaFoldDB" id="A0A023G2W4"/>
<name>A0A023G2W4_AMBTT</name>
<feature type="chain" id="PRO_5001516145" evidence="1">
    <location>
        <begin position="21"/>
        <end position="70"/>
    </location>
</feature>
<organism evidence="2">
    <name type="scientific">Amblyomma triste</name>
    <name type="common">Neotropical tick</name>
    <dbReference type="NCBI Taxonomy" id="251400"/>
    <lineage>
        <taxon>Eukaryota</taxon>
        <taxon>Metazoa</taxon>
        <taxon>Ecdysozoa</taxon>
        <taxon>Arthropoda</taxon>
        <taxon>Chelicerata</taxon>
        <taxon>Arachnida</taxon>
        <taxon>Acari</taxon>
        <taxon>Parasitiformes</taxon>
        <taxon>Ixodida</taxon>
        <taxon>Ixodoidea</taxon>
        <taxon>Ixodidae</taxon>
        <taxon>Amblyomminae</taxon>
        <taxon>Amblyomma</taxon>
    </lineage>
</organism>
<evidence type="ECO:0000256" key="1">
    <source>
        <dbReference type="SAM" id="SignalP"/>
    </source>
</evidence>
<proteinExistence type="evidence at transcript level"/>
<reference evidence="2" key="1">
    <citation type="submission" date="2014-03" db="EMBL/GenBank/DDBJ databases">
        <title>The sialotranscriptome of Amblyomma triste, Amblyomma parvum and Amblyomma cajennense ticks, uncovered by 454-based RNA-seq.</title>
        <authorList>
            <person name="Garcia G.R."/>
            <person name="Gardinassi L.G."/>
            <person name="Ribeiro J.M."/>
            <person name="Anatriello E."/>
            <person name="Ferreira B.R."/>
            <person name="Moreira H.N."/>
            <person name="Mafra C."/>
            <person name="Olegario M.M."/>
            <person name="Szabo P.J."/>
            <person name="Miranda-Santos I.K."/>
            <person name="Maruyama S.R."/>
        </authorList>
    </citation>
    <scope>NUCLEOTIDE SEQUENCE</scope>
    <source>
        <strain evidence="2">Mato Grasso do Sul</strain>
        <tissue evidence="2">Salivary glands</tissue>
    </source>
</reference>
<protein>
    <submittedName>
        <fullName evidence="2">Putative secreted protein</fullName>
    </submittedName>
</protein>
<accession>A0A023G2W4</accession>
<keyword evidence="1" id="KW-0732">Signal</keyword>
<evidence type="ECO:0000313" key="2">
    <source>
        <dbReference type="EMBL" id="JAC27358.1"/>
    </source>
</evidence>
<dbReference type="EMBL" id="GBBM01008060">
    <property type="protein sequence ID" value="JAC27358.1"/>
    <property type="molecule type" value="mRNA"/>
</dbReference>
<sequence>MFNCLHKFLALSAFALCVHACQFECCSVGLCLFRSASIELKVKYLLEPVDQKAIIIFARNFGLPFAVEIV</sequence>